<dbReference type="InterPro" id="IPR052895">
    <property type="entry name" value="HetReg/Transcr_Mod"/>
</dbReference>
<organism evidence="2 3">
    <name type="scientific">Zasmidium cellare ATCC 36951</name>
    <dbReference type="NCBI Taxonomy" id="1080233"/>
    <lineage>
        <taxon>Eukaryota</taxon>
        <taxon>Fungi</taxon>
        <taxon>Dikarya</taxon>
        <taxon>Ascomycota</taxon>
        <taxon>Pezizomycotina</taxon>
        <taxon>Dothideomycetes</taxon>
        <taxon>Dothideomycetidae</taxon>
        <taxon>Mycosphaerellales</taxon>
        <taxon>Mycosphaerellaceae</taxon>
        <taxon>Zasmidium</taxon>
    </lineage>
</organism>
<protein>
    <recommendedName>
        <fullName evidence="1">Heterokaryon incompatibility domain-containing protein</fullName>
    </recommendedName>
</protein>
<proteinExistence type="predicted"/>
<dbReference type="RefSeq" id="XP_033659852.1">
    <property type="nucleotide sequence ID" value="XM_033810002.1"/>
</dbReference>
<dbReference type="AlphaFoldDB" id="A0A6A6BWJ5"/>
<evidence type="ECO:0000259" key="1">
    <source>
        <dbReference type="Pfam" id="PF06985"/>
    </source>
</evidence>
<dbReference type="Pfam" id="PF06985">
    <property type="entry name" value="HET"/>
    <property type="match status" value="1"/>
</dbReference>
<dbReference type="PANTHER" id="PTHR24148">
    <property type="entry name" value="ANKYRIN REPEAT DOMAIN-CONTAINING PROTEIN 39 HOMOLOG-RELATED"/>
    <property type="match status" value="1"/>
</dbReference>
<dbReference type="EMBL" id="ML993645">
    <property type="protein sequence ID" value="KAF2158963.1"/>
    <property type="molecule type" value="Genomic_DNA"/>
</dbReference>
<accession>A0A6A6BWJ5</accession>
<feature type="domain" description="Heterokaryon incompatibility" evidence="1">
    <location>
        <begin position="2"/>
        <end position="98"/>
    </location>
</feature>
<dbReference type="GeneID" id="54563274"/>
<keyword evidence="3" id="KW-1185">Reference proteome</keyword>
<dbReference type="InterPro" id="IPR010730">
    <property type="entry name" value="HET"/>
</dbReference>
<name>A0A6A6BWJ5_ZASCE</name>
<dbReference type="OrthoDB" id="2157530at2759"/>
<evidence type="ECO:0000313" key="3">
    <source>
        <dbReference type="Proteomes" id="UP000799537"/>
    </source>
</evidence>
<evidence type="ECO:0000313" key="2">
    <source>
        <dbReference type="EMBL" id="KAF2158963.1"/>
    </source>
</evidence>
<dbReference type="PANTHER" id="PTHR24148:SF64">
    <property type="entry name" value="HETEROKARYON INCOMPATIBILITY DOMAIN-CONTAINING PROTEIN"/>
    <property type="match status" value="1"/>
</dbReference>
<sequence>MEKAVQVPRMRDIYANAEEVVVWLGQGDQQIRDLLDRLAHTPDTATARKAAEIDGLGDQLEDLCVCSASGPKTSEELVKSMQALLCFLWFSRVWCKQEIWAARKASLHYEDISCQWQNFDVSFFERMVASTTGDVQSVPGIIAARQGLARIRNQLVRADSATLASVRDKDKCNHYLSEDCKLDIVNVIRRCYSSQCKDERDHVYGLMGMSSINTYIHEEDDKRNEMLSVDYSQDQSTAKTYEDLARYVIGRDDRLSIVFLKGIFDHEQPRGKCTEQPLPTWVPDWGRDYGSLKWLTSRVAKPLSEEQLPLV</sequence>
<gene>
    <name evidence="2" type="ORF">M409DRAFT_30587</name>
</gene>
<dbReference type="Proteomes" id="UP000799537">
    <property type="component" value="Unassembled WGS sequence"/>
</dbReference>
<reference evidence="2" key="1">
    <citation type="journal article" date="2020" name="Stud. Mycol.">
        <title>101 Dothideomycetes genomes: a test case for predicting lifestyles and emergence of pathogens.</title>
        <authorList>
            <person name="Haridas S."/>
            <person name="Albert R."/>
            <person name="Binder M."/>
            <person name="Bloem J."/>
            <person name="Labutti K."/>
            <person name="Salamov A."/>
            <person name="Andreopoulos B."/>
            <person name="Baker S."/>
            <person name="Barry K."/>
            <person name="Bills G."/>
            <person name="Bluhm B."/>
            <person name="Cannon C."/>
            <person name="Castanera R."/>
            <person name="Culley D."/>
            <person name="Daum C."/>
            <person name="Ezra D."/>
            <person name="Gonzalez J."/>
            <person name="Henrissat B."/>
            <person name="Kuo A."/>
            <person name="Liang C."/>
            <person name="Lipzen A."/>
            <person name="Lutzoni F."/>
            <person name="Magnuson J."/>
            <person name="Mondo S."/>
            <person name="Nolan M."/>
            <person name="Ohm R."/>
            <person name="Pangilinan J."/>
            <person name="Park H.-J."/>
            <person name="Ramirez L."/>
            <person name="Alfaro M."/>
            <person name="Sun H."/>
            <person name="Tritt A."/>
            <person name="Yoshinaga Y."/>
            <person name="Zwiers L.-H."/>
            <person name="Turgeon B."/>
            <person name="Goodwin S."/>
            <person name="Spatafora J."/>
            <person name="Crous P."/>
            <person name="Grigoriev I."/>
        </authorList>
    </citation>
    <scope>NUCLEOTIDE SEQUENCE</scope>
    <source>
        <strain evidence="2">ATCC 36951</strain>
    </source>
</reference>